<evidence type="ECO:0000313" key="3">
    <source>
        <dbReference type="EMBL" id="SHG78063.1"/>
    </source>
</evidence>
<keyword evidence="2" id="KW-0812">Transmembrane</keyword>
<feature type="region of interest" description="Disordered" evidence="1">
    <location>
        <begin position="46"/>
        <end position="73"/>
    </location>
</feature>
<keyword evidence="2" id="KW-1133">Transmembrane helix</keyword>
<keyword evidence="2" id="KW-0472">Membrane</keyword>
<gene>
    <name evidence="3" type="ORF">SAMN05443636_1053</name>
</gene>
<dbReference type="Proteomes" id="UP000184357">
    <property type="component" value="Unassembled WGS sequence"/>
</dbReference>
<keyword evidence="4" id="KW-1185">Reference proteome</keyword>
<proteinExistence type="predicted"/>
<reference evidence="3 4" key="1">
    <citation type="submission" date="2016-11" db="EMBL/GenBank/DDBJ databases">
        <authorList>
            <person name="Jaros S."/>
            <person name="Januszkiewicz K."/>
            <person name="Wedrychowicz H."/>
        </authorList>
    </citation>
    <scope>NUCLEOTIDE SEQUENCE [LARGE SCALE GENOMIC DNA]</scope>
    <source>
        <strain evidence="3 4">DSM 9297</strain>
    </source>
</reference>
<protein>
    <submittedName>
        <fullName evidence="3">Uncharacterized protein</fullName>
    </submittedName>
</protein>
<feature type="transmembrane region" description="Helical" evidence="2">
    <location>
        <begin position="89"/>
        <end position="122"/>
    </location>
</feature>
<dbReference type="AlphaFoldDB" id="A0A1M5MMQ7"/>
<organism evidence="3 4">
    <name type="scientific">Halobaculum gomorrense</name>
    <dbReference type="NCBI Taxonomy" id="43928"/>
    <lineage>
        <taxon>Archaea</taxon>
        <taxon>Methanobacteriati</taxon>
        <taxon>Methanobacteriota</taxon>
        <taxon>Stenosarchaea group</taxon>
        <taxon>Halobacteria</taxon>
        <taxon>Halobacteriales</taxon>
        <taxon>Haloferacaceae</taxon>
        <taxon>Halobaculum</taxon>
    </lineage>
</organism>
<sequence>MTDGQVRVREGGEEAVVDAPSLNGAIEVDLDAGPTGGSTVFVPAETATLHREEMDADDEPSEARTDGGASAVTDRVTVRGTGLSEDHAFAALVAGVVCLLAGVSGSGAAAAGAIVGGLGLMYLGGRAYFTLRATGGDDA</sequence>
<dbReference type="STRING" id="43928.SAMN05443636_1053"/>
<evidence type="ECO:0000256" key="2">
    <source>
        <dbReference type="SAM" id="Phobius"/>
    </source>
</evidence>
<accession>A0A1M5MMQ7</accession>
<evidence type="ECO:0000313" key="4">
    <source>
        <dbReference type="Proteomes" id="UP000184357"/>
    </source>
</evidence>
<name>A0A1M5MMQ7_9EURY</name>
<dbReference type="EMBL" id="FQWV01000002">
    <property type="protein sequence ID" value="SHG78063.1"/>
    <property type="molecule type" value="Genomic_DNA"/>
</dbReference>
<evidence type="ECO:0000256" key="1">
    <source>
        <dbReference type="SAM" id="MobiDB-lite"/>
    </source>
</evidence>
<dbReference type="RefSeq" id="WP_073307337.1">
    <property type="nucleotide sequence ID" value="NZ_FQWV01000002.1"/>
</dbReference>